<gene>
    <name evidence="1" type="ORF">SDC9_136774</name>
</gene>
<protein>
    <submittedName>
        <fullName evidence="1">Uncharacterized protein</fullName>
    </submittedName>
</protein>
<sequence>MNIFRAVHAALGDEDDLRGHQRAQAAAHLHVDLKGPEIAVIDAHDPRSRLKRPFDFRLVVRLDQGREAELVSQLPVREQPRVVEDGDYQQHRRSAERPRGVDHVLVHGKILAQDRDRERRGYLAQATVLPFEPIGLGEAGDRRRARSLVIAGYIQVRKIPRDEPL</sequence>
<dbReference type="EMBL" id="VSSQ01037060">
    <property type="protein sequence ID" value="MPM89662.1"/>
    <property type="molecule type" value="Genomic_DNA"/>
</dbReference>
<name>A0A645DM85_9ZZZZ</name>
<evidence type="ECO:0000313" key="1">
    <source>
        <dbReference type="EMBL" id="MPM89662.1"/>
    </source>
</evidence>
<comment type="caution">
    <text evidence="1">The sequence shown here is derived from an EMBL/GenBank/DDBJ whole genome shotgun (WGS) entry which is preliminary data.</text>
</comment>
<proteinExistence type="predicted"/>
<organism evidence="1">
    <name type="scientific">bioreactor metagenome</name>
    <dbReference type="NCBI Taxonomy" id="1076179"/>
    <lineage>
        <taxon>unclassified sequences</taxon>
        <taxon>metagenomes</taxon>
        <taxon>ecological metagenomes</taxon>
    </lineage>
</organism>
<reference evidence="1" key="1">
    <citation type="submission" date="2019-08" db="EMBL/GenBank/DDBJ databases">
        <authorList>
            <person name="Kucharzyk K."/>
            <person name="Murdoch R.W."/>
            <person name="Higgins S."/>
            <person name="Loffler F."/>
        </authorList>
    </citation>
    <scope>NUCLEOTIDE SEQUENCE</scope>
</reference>
<accession>A0A645DM85</accession>
<dbReference type="AlphaFoldDB" id="A0A645DM85"/>